<dbReference type="NCBIfam" id="TIGR01076">
    <property type="entry name" value="sortase_fam"/>
    <property type="match status" value="1"/>
</dbReference>
<dbReference type="CDD" id="cd05828">
    <property type="entry name" value="Sortase_D_1"/>
    <property type="match status" value="1"/>
</dbReference>
<accession>A0ABS2DFC3</accession>
<evidence type="ECO:0000313" key="2">
    <source>
        <dbReference type="EMBL" id="MBM6617165.1"/>
    </source>
</evidence>
<gene>
    <name evidence="2" type="ORF">JR050_05690</name>
</gene>
<reference evidence="2 3" key="1">
    <citation type="submission" date="2021-02" db="EMBL/GenBank/DDBJ databases">
        <title>Bacillus sp. RD4P76, an endophyte from a halophyte.</title>
        <authorList>
            <person name="Sun J.-Q."/>
        </authorList>
    </citation>
    <scope>NUCLEOTIDE SEQUENCE [LARGE SCALE GENOMIC DNA]</scope>
    <source>
        <strain evidence="2 3">RD4P76</strain>
    </source>
</reference>
<dbReference type="InterPro" id="IPR023365">
    <property type="entry name" value="Sortase_dom-sf"/>
</dbReference>
<dbReference type="SUPFAM" id="SSF63817">
    <property type="entry name" value="Sortase"/>
    <property type="match status" value="1"/>
</dbReference>
<dbReference type="RefSeq" id="WP_204202548.1">
    <property type="nucleotide sequence ID" value="NZ_JAFELM010000019.1"/>
</dbReference>
<sequence>MKKLSIILGIVGLMLTIPNGYSYWIGLSATEENLTPIIDEQRTLTRARPNVGEEIGRLTIPSLNFNVPIYYGSSENELKKGVGHYIRSGLPGENRHIVLTGHRDTIFRKLENIKNNEYIWVEMKNGKYQYKINKIKIVSQHDRTILVEKPVETLTLITCYPFQYIGNAPERFIISAKLMKKPTHNEKRLGHN</sequence>
<dbReference type="Pfam" id="PF04203">
    <property type="entry name" value="Sortase"/>
    <property type="match status" value="1"/>
</dbReference>
<dbReference type="NCBIfam" id="NF033746">
    <property type="entry name" value="class_D_sortase"/>
    <property type="match status" value="1"/>
</dbReference>
<evidence type="ECO:0000313" key="3">
    <source>
        <dbReference type="Proteomes" id="UP001518925"/>
    </source>
</evidence>
<proteinExistence type="predicted"/>
<protein>
    <submittedName>
        <fullName evidence="2">Class D sortase</fullName>
    </submittedName>
</protein>
<dbReference type="InterPro" id="IPR041999">
    <property type="entry name" value="Sortase_D_1"/>
</dbReference>
<comment type="caution">
    <text evidence="2">The sequence shown here is derived from an EMBL/GenBank/DDBJ whole genome shotgun (WGS) entry which is preliminary data.</text>
</comment>
<dbReference type="Gene3D" id="2.40.260.10">
    <property type="entry name" value="Sortase"/>
    <property type="match status" value="1"/>
</dbReference>
<dbReference type="InterPro" id="IPR005754">
    <property type="entry name" value="Sortase"/>
</dbReference>
<keyword evidence="1" id="KW-0378">Hydrolase</keyword>
<keyword evidence="3" id="KW-1185">Reference proteome</keyword>
<organism evidence="2 3">
    <name type="scientific">Bacillus suaedaesalsae</name>
    <dbReference type="NCBI Taxonomy" id="2810349"/>
    <lineage>
        <taxon>Bacteria</taxon>
        <taxon>Bacillati</taxon>
        <taxon>Bacillota</taxon>
        <taxon>Bacilli</taxon>
        <taxon>Bacillales</taxon>
        <taxon>Bacillaceae</taxon>
        <taxon>Bacillus</taxon>
    </lineage>
</organism>
<name>A0ABS2DFC3_9BACI</name>
<dbReference type="EMBL" id="JAFELM010000019">
    <property type="protein sequence ID" value="MBM6617165.1"/>
    <property type="molecule type" value="Genomic_DNA"/>
</dbReference>
<dbReference type="InterPro" id="IPR053525">
    <property type="entry name" value="Sortase_D"/>
</dbReference>
<dbReference type="Proteomes" id="UP001518925">
    <property type="component" value="Unassembled WGS sequence"/>
</dbReference>
<evidence type="ECO:0000256" key="1">
    <source>
        <dbReference type="ARBA" id="ARBA00022801"/>
    </source>
</evidence>